<evidence type="ECO:0000259" key="13">
    <source>
        <dbReference type="Pfam" id="PF02163"/>
    </source>
</evidence>
<evidence type="ECO:0000256" key="8">
    <source>
        <dbReference type="ARBA" id="ARBA00022833"/>
    </source>
</evidence>
<evidence type="ECO:0000256" key="11">
    <source>
        <dbReference type="ARBA" id="ARBA00023136"/>
    </source>
</evidence>
<keyword evidence="8" id="KW-0862">Zinc</keyword>
<evidence type="ECO:0000256" key="1">
    <source>
        <dbReference type="ARBA" id="ARBA00001947"/>
    </source>
</evidence>
<comment type="cofactor">
    <cofactor evidence="1">
        <name>Zn(2+)</name>
        <dbReference type="ChEBI" id="CHEBI:29105"/>
    </cofactor>
</comment>
<dbReference type="GO" id="GO:0046872">
    <property type="term" value="F:metal ion binding"/>
    <property type="evidence" value="ECO:0007669"/>
    <property type="project" value="UniProtKB-KW"/>
</dbReference>
<keyword evidence="5 12" id="KW-0812">Transmembrane</keyword>
<gene>
    <name evidence="14" type="ORF">GIS00_22900</name>
</gene>
<feature type="transmembrane region" description="Helical" evidence="12">
    <location>
        <begin position="29"/>
        <end position="50"/>
    </location>
</feature>
<dbReference type="EMBL" id="WLYK01000011">
    <property type="protein sequence ID" value="MTD16786.1"/>
    <property type="molecule type" value="Genomic_DNA"/>
</dbReference>
<evidence type="ECO:0000313" key="14">
    <source>
        <dbReference type="EMBL" id="MTD16786.1"/>
    </source>
</evidence>
<evidence type="ECO:0000256" key="10">
    <source>
        <dbReference type="ARBA" id="ARBA00023049"/>
    </source>
</evidence>
<dbReference type="GO" id="GO:0016020">
    <property type="term" value="C:membrane"/>
    <property type="evidence" value="ECO:0007669"/>
    <property type="project" value="UniProtKB-SubCell"/>
</dbReference>
<feature type="transmembrane region" description="Helical" evidence="12">
    <location>
        <begin position="225"/>
        <end position="245"/>
    </location>
</feature>
<feature type="transmembrane region" description="Helical" evidence="12">
    <location>
        <begin position="149"/>
        <end position="173"/>
    </location>
</feature>
<evidence type="ECO:0000256" key="2">
    <source>
        <dbReference type="ARBA" id="ARBA00004141"/>
    </source>
</evidence>
<feature type="transmembrane region" description="Helical" evidence="12">
    <location>
        <begin position="62"/>
        <end position="79"/>
    </location>
</feature>
<evidence type="ECO:0000256" key="3">
    <source>
        <dbReference type="ARBA" id="ARBA00007931"/>
    </source>
</evidence>
<organism evidence="14 15">
    <name type="scientific">Nakamurella alba</name>
    <dbReference type="NCBI Taxonomy" id="2665158"/>
    <lineage>
        <taxon>Bacteria</taxon>
        <taxon>Bacillati</taxon>
        <taxon>Actinomycetota</taxon>
        <taxon>Actinomycetes</taxon>
        <taxon>Nakamurellales</taxon>
        <taxon>Nakamurellaceae</taxon>
        <taxon>Nakamurella</taxon>
    </lineage>
</organism>
<keyword evidence="4 14" id="KW-0645">Protease</keyword>
<evidence type="ECO:0000256" key="6">
    <source>
        <dbReference type="ARBA" id="ARBA00022723"/>
    </source>
</evidence>
<sequence>MTQPPAPARKAPRGPSAGIPLGRLGGIRIVLSWSWLLSVVIIAALATPIVEQAVPGTTRGTSITIAILLGVLLGASVLVHELGHCMAARALGIPVLQVRLYLLGGVSELGRVPTRAREEAVVAAAGPGLSVVLAGLFFLFVGGTDERTLGWLILLELALANAVIAVFNLLPALPLDGGRVLRAGVWRATGRRRWGTVAGAIGGYVIAAALIVYSIVQFGGMERAGLLQGVIGVAMALFIGAGALAEQRGDRAVTWPSDAGLAALARPVVQLPQEVPVGLALQAAGDRAVVLTSAEGFAAGLLDERAAIAAARTDPSRPALSCATPIRPEMVVLVDDDPAEIALRLRDAGPVLLLVDADGHPAGVVPTAEVDRLLRNS</sequence>
<keyword evidence="9 12" id="KW-1133">Transmembrane helix</keyword>
<dbReference type="Proteomes" id="UP000460221">
    <property type="component" value="Unassembled WGS sequence"/>
</dbReference>
<name>A0A7K1FRM0_9ACTN</name>
<dbReference type="InterPro" id="IPR008915">
    <property type="entry name" value="Peptidase_M50"/>
</dbReference>
<dbReference type="RefSeq" id="WP_154770759.1">
    <property type="nucleotide sequence ID" value="NZ_WLYK01000011.1"/>
</dbReference>
<keyword evidence="6" id="KW-0479">Metal-binding</keyword>
<keyword evidence="7" id="KW-0378">Hydrolase</keyword>
<comment type="caution">
    <text evidence="14">The sequence shown here is derived from an EMBL/GenBank/DDBJ whole genome shotgun (WGS) entry which is preliminary data.</text>
</comment>
<dbReference type="Pfam" id="PF02163">
    <property type="entry name" value="Peptidase_M50"/>
    <property type="match status" value="2"/>
</dbReference>
<keyword evidence="10" id="KW-0482">Metalloprotease</keyword>
<keyword evidence="15" id="KW-1185">Reference proteome</keyword>
<feature type="domain" description="Peptidase M50" evidence="13">
    <location>
        <begin position="156"/>
        <end position="193"/>
    </location>
</feature>
<dbReference type="AlphaFoldDB" id="A0A7K1FRM0"/>
<evidence type="ECO:0000256" key="7">
    <source>
        <dbReference type="ARBA" id="ARBA00022801"/>
    </source>
</evidence>
<dbReference type="PANTHER" id="PTHR39188">
    <property type="entry name" value="MEMBRANE-ASSOCIATED ZINC METALLOPROTEASE M50B"/>
    <property type="match status" value="1"/>
</dbReference>
<evidence type="ECO:0000313" key="15">
    <source>
        <dbReference type="Proteomes" id="UP000460221"/>
    </source>
</evidence>
<comment type="similarity">
    <text evidence="3">Belongs to the peptidase M50B family.</text>
</comment>
<dbReference type="GO" id="GO:0008237">
    <property type="term" value="F:metallopeptidase activity"/>
    <property type="evidence" value="ECO:0007669"/>
    <property type="project" value="UniProtKB-KW"/>
</dbReference>
<proteinExistence type="inferred from homology"/>
<dbReference type="PANTHER" id="PTHR39188:SF3">
    <property type="entry name" value="STAGE IV SPORULATION PROTEIN FB"/>
    <property type="match status" value="1"/>
</dbReference>
<keyword evidence="11 12" id="KW-0472">Membrane</keyword>
<reference evidence="14 15" key="1">
    <citation type="submission" date="2019-11" db="EMBL/GenBank/DDBJ databases">
        <authorList>
            <person name="Jiang L.-Q."/>
        </authorList>
    </citation>
    <scope>NUCLEOTIDE SEQUENCE [LARGE SCALE GENOMIC DNA]</scope>
    <source>
        <strain evidence="14 15">YIM 132087</strain>
    </source>
</reference>
<feature type="transmembrane region" description="Helical" evidence="12">
    <location>
        <begin position="194"/>
        <end position="213"/>
    </location>
</feature>
<feature type="transmembrane region" description="Helical" evidence="12">
    <location>
        <begin position="120"/>
        <end position="143"/>
    </location>
</feature>
<accession>A0A7K1FRM0</accession>
<comment type="subcellular location">
    <subcellularLocation>
        <location evidence="2">Membrane</location>
        <topology evidence="2">Multi-pass membrane protein</topology>
    </subcellularLocation>
</comment>
<evidence type="ECO:0000256" key="9">
    <source>
        <dbReference type="ARBA" id="ARBA00022989"/>
    </source>
</evidence>
<feature type="domain" description="Peptidase M50" evidence="13">
    <location>
        <begin position="71"/>
        <end position="141"/>
    </location>
</feature>
<dbReference type="GO" id="GO:0006508">
    <property type="term" value="P:proteolysis"/>
    <property type="evidence" value="ECO:0007669"/>
    <property type="project" value="UniProtKB-KW"/>
</dbReference>
<evidence type="ECO:0000256" key="12">
    <source>
        <dbReference type="SAM" id="Phobius"/>
    </source>
</evidence>
<evidence type="ECO:0000256" key="4">
    <source>
        <dbReference type="ARBA" id="ARBA00022670"/>
    </source>
</evidence>
<evidence type="ECO:0000256" key="5">
    <source>
        <dbReference type="ARBA" id="ARBA00022692"/>
    </source>
</evidence>
<protein>
    <submittedName>
        <fullName evidence="14">Site-2 protease family protein</fullName>
    </submittedName>
</protein>